<sequence length="410" mass="44079">MHREPRRPEADQAPERSGKLLPGMEVRIGRTARLLVRGPLVMKGTRGEPQKRPKRSVPDGWLSTGDVVTADADGYLTRHVTGDIETAVKTSSSVDPRRRRGRSSTLTTGTCGRAAALAKDARIVDIVATAVSGNSRLSRSREQIKRFSRTHHVLGPGGDELTPTMKLRRKPIAEKYASEIAALYADSGRRGRLRACALRIDQRLGGLDHKRSSRSRNQIEFGRCARRDVGRQAQLAGFVPPLALGRHRLGRSSVWPAISTPTGLLSTPSPAIVPLRKLIPAMRAAVHYAGGASCVTSTAESDRRSEHSAQYRPQRGGGERHRARTRSVERSSSGSSSQCPPDSCQPVALAAGELHEGLPVSQIAGVDCLQPMARGLGGIATRPPCTPRRPNATFAAAPEMGKRSASAAPE</sequence>
<name>A0AA36FST0_9BILA</name>
<feature type="region of interest" description="Disordered" evidence="1">
    <location>
        <begin position="1"/>
        <end position="22"/>
    </location>
</feature>
<dbReference type="InterPro" id="IPR042099">
    <property type="entry name" value="ANL_N_sf"/>
</dbReference>
<gene>
    <name evidence="2" type="ORF">MSPICULIGERA_LOCUS63</name>
</gene>
<feature type="compositionally biased region" description="Basic and acidic residues" evidence="1">
    <location>
        <begin position="1"/>
        <end position="18"/>
    </location>
</feature>
<reference evidence="2" key="1">
    <citation type="submission" date="2023-06" db="EMBL/GenBank/DDBJ databases">
        <authorList>
            <person name="Delattre M."/>
        </authorList>
    </citation>
    <scope>NUCLEOTIDE SEQUENCE</scope>
    <source>
        <strain evidence="2">AF72</strain>
    </source>
</reference>
<dbReference type="EMBL" id="CATQJA010000002">
    <property type="protein sequence ID" value="CAJ0557305.1"/>
    <property type="molecule type" value="Genomic_DNA"/>
</dbReference>
<dbReference type="SUPFAM" id="SSF56801">
    <property type="entry name" value="Acetyl-CoA synthetase-like"/>
    <property type="match status" value="1"/>
</dbReference>
<feature type="compositionally biased region" description="Low complexity" evidence="1">
    <location>
        <begin position="331"/>
        <end position="344"/>
    </location>
</feature>
<feature type="region of interest" description="Disordered" evidence="1">
    <location>
        <begin position="39"/>
        <end position="62"/>
    </location>
</feature>
<keyword evidence="3" id="KW-1185">Reference proteome</keyword>
<feature type="region of interest" description="Disordered" evidence="1">
    <location>
        <begin position="297"/>
        <end position="344"/>
    </location>
</feature>
<feature type="region of interest" description="Disordered" evidence="1">
    <location>
        <begin position="379"/>
        <end position="410"/>
    </location>
</feature>
<feature type="non-terminal residue" evidence="2">
    <location>
        <position position="410"/>
    </location>
</feature>
<evidence type="ECO:0000313" key="2">
    <source>
        <dbReference type="EMBL" id="CAJ0557305.1"/>
    </source>
</evidence>
<evidence type="ECO:0000313" key="3">
    <source>
        <dbReference type="Proteomes" id="UP001177023"/>
    </source>
</evidence>
<protein>
    <submittedName>
        <fullName evidence="2">Uncharacterized protein</fullName>
    </submittedName>
</protein>
<organism evidence="2 3">
    <name type="scientific">Mesorhabditis spiculigera</name>
    <dbReference type="NCBI Taxonomy" id="96644"/>
    <lineage>
        <taxon>Eukaryota</taxon>
        <taxon>Metazoa</taxon>
        <taxon>Ecdysozoa</taxon>
        <taxon>Nematoda</taxon>
        <taxon>Chromadorea</taxon>
        <taxon>Rhabditida</taxon>
        <taxon>Rhabditina</taxon>
        <taxon>Rhabditomorpha</taxon>
        <taxon>Rhabditoidea</taxon>
        <taxon>Rhabditidae</taxon>
        <taxon>Mesorhabditinae</taxon>
        <taxon>Mesorhabditis</taxon>
    </lineage>
</organism>
<comment type="caution">
    <text evidence="2">The sequence shown here is derived from an EMBL/GenBank/DDBJ whole genome shotgun (WGS) entry which is preliminary data.</text>
</comment>
<dbReference type="AlphaFoldDB" id="A0AA36FST0"/>
<proteinExistence type="predicted"/>
<dbReference type="Proteomes" id="UP001177023">
    <property type="component" value="Unassembled WGS sequence"/>
</dbReference>
<dbReference type="Gene3D" id="3.40.50.12780">
    <property type="entry name" value="N-terminal domain of ligase-like"/>
    <property type="match status" value="1"/>
</dbReference>
<feature type="compositionally biased region" description="Basic and acidic residues" evidence="1">
    <location>
        <begin position="300"/>
        <end position="309"/>
    </location>
</feature>
<evidence type="ECO:0000256" key="1">
    <source>
        <dbReference type="SAM" id="MobiDB-lite"/>
    </source>
</evidence>
<accession>A0AA36FST0</accession>